<dbReference type="EMBL" id="JAAGAX010000012">
    <property type="protein sequence ID" value="KAF2296689.1"/>
    <property type="molecule type" value="Genomic_DNA"/>
</dbReference>
<proteinExistence type="predicted"/>
<evidence type="ECO:0000256" key="1">
    <source>
        <dbReference type="SAM" id="MobiDB-lite"/>
    </source>
</evidence>
<dbReference type="SUPFAM" id="SSF46565">
    <property type="entry name" value="Chaperone J-domain"/>
    <property type="match status" value="1"/>
</dbReference>
<dbReference type="GO" id="GO:0030276">
    <property type="term" value="F:clathrin binding"/>
    <property type="evidence" value="ECO:0007669"/>
    <property type="project" value="TreeGrafter"/>
</dbReference>
<sequence length="422" mass="46970">MDEVGVLTESFGLKQQGKLARMAAWKPPNNTTSARARNFASNSTTLDQNSSSYSSRSSQNSNSVNGYFFYDHETLYSSQKSLKFGGLDDGFDIFGVFQNNSRQTTKNGPGSSFDYDSIFSNSNYSSAKLSSDGDILGGFNSSNSIYNDDIFGSFASKRSKLHRLMTCLGPLAEKRRKPERICRANTGMNELAFTSADDPFVILESTSTTTKLTFTDPLEEFSKFNLSGSTNRLGSSNISAQRPPPKPGQVLKSNKDPLSFGEFEEVEGESEERQRARLGQHQRTQDRVVSKAVADMNQRDLQIQQEQAEGRRIADKVDAEMKRWAAGKEGNMRALLSSLQHVLWPECGWEPVSLTDLITSASVKKVYRKATLCVHPDKSLPSLRIYLAIMDPFPEFFKDFAYTVNTFVVGVCIEQIAKKIVV</sequence>
<reference evidence="2 3" key="1">
    <citation type="journal article" date="2020" name="Mol. Plant">
        <title>The Chromosome-Based Rubber Tree Genome Provides New Insights into Spurge Genome Evolution and Rubber Biosynthesis.</title>
        <authorList>
            <person name="Liu J."/>
            <person name="Shi C."/>
            <person name="Shi C.C."/>
            <person name="Li W."/>
            <person name="Zhang Q.J."/>
            <person name="Zhang Y."/>
            <person name="Li K."/>
            <person name="Lu H.F."/>
            <person name="Shi C."/>
            <person name="Zhu S.T."/>
            <person name="Xiao Z.Y."/>
            <person name="Nan H."/>
            <person name="Yue Y."/>
            <person name="Zhu X.G."/>
            <person name="Wu Y."/>
            <person name="Hong X.N."/>
            <person name="Fan G.Y."/>
            <person name="Tong Y."/>
            <person name="Zhang D."/>
            <person name="Mao C.L."/>
            <person name="Liu Y.L."/>
            <person name="Hao S.J."/>
            <person name="Liu W.Q."/>
            <person name="Lv M.Q."/>
            <person name="Zhang H.B."/>
            <person name="Liu Y."/>
            <person name="Hu-Tang G.R."/>
            <person name="Wang J.P."/>
            <person name="Wang J.H."/>
            <person name="Sun Y.H."/>
            <person name="Ni S.B."/>
            <person name="Chen W.B."/>
            <person name="Zhang X.C."/>
            <person name="Jiao Y.N."/>
            <person name="Eichler E.E."/>
            <person name="Li G.H."/>
            <person name="Liu X."/>
            <person name="Gao L.Z."/>
        </authorList>
    </citation>
    <scope>NUCLEOTIDE SEQUENCE [LARGE SCALE GENOMIC DNA]</scope>
    <source>
        <strain evidence="3">cv. GT1</strain>
        <tissue evidence="2">Leaf</tissue>
    </source>
</reference>
<dbReference type="InterPro" id="IPR036869">
    <property type="entry name" value="J_dom_sf"/>
</dbReference>
<dbReference type="PANTHER" id="PTHR23172:SF68">
    <property type="entry name" value="DNAJ DOMAIN PROTEIN"/>
    <property type="match status" value="1"/>
</dbReference>
<dbReference type="PANTHER" id="PTHR23172">
    <property type="entry name" value="AUXILIN/CYCLIN G-ASSOCIATED KINASE-RELATED"/>
    <property type="match status" value="1"/>
</dbReference>
<dbReference type="GO" id="GO:0072583">
    <property type="term" value="P:clathrin-dependent endocytosis"/>
    <property type="evidence" value="ECO:0007669"/>
    <property type="project" value="TreeGrafter"/>
</dbReference>
<evidence type="ECO:0000313" key="2">
    <source>
        <dbReference type="EMBL" id="KAF2296689.1"/>
    </source>
</evidence>
<dbReference type="Proteomes" id="UP000467840">
    <property type="component" value="Chromosome 18"/>
</dbReference>
<dbReference type="GO" id="GO:0005737">
    <property type="term" value="C:cytoplasm"/>
    <property type="evidence" value="ECO:0007669"/>
    <property type="project" value="TreeGrafter"/>
</dbReference>
<accession>A0A6A6LAP7</accession>
<feature type="compositionally biased region" description="Polar residues" evidence="1">
    <location>
        <begin position="28"/>
        <end position="48"/>
    </location>
</feature>
<feature type="compositionally biased region" description="Low complexity" evidence="1">
    <location>
        <begin position="49"/>
        <end position="60"/>
    </location>
</feature>
<dbReference type="GO" id="GO:0031982">
    <property type="term" value="C:vesicle"/>
    <property type="evidence" value="ECO:0007669"/>
    <property type="project" value="TreeGrafter"/>
</dbReference>
<protein>
    <recommendedName>
        <fullName evidence="4">J domain-containing protein</fullName>
    </recommendedName>
</protein>
<dbReference type="Gene3D" id="1.10.287.110">
    <property type="entry name" value="DnaJ domain"/>
    <property type="match status" value="1"/>
</dbReference>
<evidence type="ECO:0008006" key="4">
    <source>
        <dbReference type="Google" id="ProtNLM"/>
    </source>
</evidence>
<dbReference type="AlphaFoldDB" id="A0A6A6LAP7"/>
<feature type="region of interest" description="Disordered" evidence="1">
    <location>
        <begin position="26"/>
        <end position="60"/>
    </location>
</feature>
<evidence type="ECO:0000313" key="3">
    <source>
        <dbReference type="Proteomes" id="UP000467840"/>
    </source>
</evidence>
<dbReference type="GO" id="GO:0072318">
    <property type="term" value="P:clathrin coat disassembly"/>
    <property type="evidence" value="ECO:0007669"/>
    <property type="project" value="TreeGrafter"/>
</dbReference>
<gene>
    <name evidence="2" type="ORF">GH714_001243</name>
</gene>
<feature type="region of interest" description="Disordered" evidence="1">
    <location>
        <begin position="232"/>
        <end position="287"/>
    </location>
</feature>
<organism evidence="2 3">
    <name type="scientific">Hevea brasiliensis</name>
    <name type="common">Para rubber tree</name>
    <name type="synonym">Siphonia brasiliensis</name>
    <dbReference type="NCBI Taxonomy" id="3981"/>
    <lineage>
        <taxon>Eukaryota</taxon>
        <taxon>Viridiplantae</taxon>
        <taxon>Streptophyta</taxon>
        <taxon>Embryophyta</taxon>
        <taxon>Tracheophyta</taxon>
        <taxon>Spermatophyta</taxon>
        <taxon>Magnoliopsida</taxon>
        <taxon>eudicotyledons</taxon>
        <taxon>Gunneridae</taxon>
        <taxon>Pentapetalae</taxon>
        <taxon>rosids</taxon>
        <taxon>fabids</taxon>
        <taxon>Malpighiales</taxon>
        <taxon>Euphorbiaceae</taxon>
        <taxon>Crotonoideae</taxon>
        <taxon>Micrandreae</taxon>
        <taxon>Hevea</taxon>
    </lineage>
</organism>
<name>A0A6A6LAP7_HEVBR</name>
<comment type="caution">
    <text evidence="2">The sequence shown here is derived from an EMBL/GenBank/DDBJ whole genome shotgun (WGS) entry which is preliminary data.</text>
</comment>
<keyword evidence="3" id="KW-1185">Reference proteome</keyword>